<dbReference type="Gene3D" id="3.90.180.10">
    <property type="entry name" value="Medium-chain alcohol dehydrogenases, catalytic domain"/>
    <property type="match status" value="1"/>
</dbReference>
<keyword evidence="1" id="KW-0521">NADP</keyword>
<gene>
    <name evidence="4" type="ORF">ABS642_10660</name>
</gene>
<dbReference type="SUPFAM" id="SSF51735">
    <property type="entry name" value="NAD(P)-binding Rossmann-fold domains"/>
    <property type="match status" value="1"/>
</dbReference>
<evidence type="ECO:0000313" key="4">
    <source>
        <dbReference type="EMBL" id="XBX80525.1"/>
    </source>
</evidence>
<accession>A0AAU7W1H7</accession>
<evidence type="ECO:0000256" key="2">
    <source>
        <dbReference type="ARBA" id="ARBA00023002"/>
    </source>
</evidence>
<dbReference type="Pfam" id="PF00107">
    <property type="entry name" value="ADH_zinc_N"/>
    <property type="match status" value="1"/>
</dbReference>
<organism evidence="4">
    <name type="scientific">Microbacterium sp. A8/3-1</name>
    <dbReference type="NCBI Taxonomy" id="3160749"/>
    <lineage>
        <taxon>Bacteria</taxon>
        <taxon>Bacillati</taxon>
        <taxon>Actinomycetota</taxon>
        <taxon>Actinomycetes</taxon>
        <taxon>Micrococcales</taxon>
        <taxon>Microbacteriaceae</taxon>
        <taxon>Microbacterium</taxon>
    </lineage>
</organism>
<reference evidence="4" key="1">
    <citation type="submission" date="2024-06" db="EMBL/GenBank/DDBJ databases">
        <title>Draft genome sequence of Microbacterium sp. strain A8/3-1, isolated from Oxytropis tragacanthoides Fisch. ex DC. Root nodules in the Altai region of Russia.</title>
        <authorList>
            <person name="Sazanova A."/>
            <person name="Guro P."/>
            <person name="Kuznetsova I."/>
            <person name="Belimov A."/>
            <person name="Safronova V."/>
        </authorList>
    </citation>
    <scope>NUCLEOTIDE SEQUENCE</scope>
    <source>
        <strain evidence="4">A8/3-1</strain>
    </source>
</reference>
<dbReference type="RefSeq" id="WP_350353326.1">
    <property type="nucleotide sequence ID" value="NZ_CP158357.1"/>
</dbReference>
<evidence type="ECO:0000259" key="3">
    <source>
        <dbReference type="SMART" id="SM00829"/>
    </source>
</evidence>
<sequence>MRAIRVNATGGPEVLSIEDIPTPEPSEGQVLIDVEYAGVGFVDTLFRDGTFPLAVPFTPGIEVSGRVRSIGAGVAGFEPGDPVAAVLNDFGRGAVAGGYAESALASADLVIPLNSSIDSAIAAGSMVNGATAWIALHRLAGLTETDTVVVLGASGGIGSAAAHLALAAGATVIAVVGSVERGEELRAAGAKVALRAQLEQDLASIAPEGITVVIDPVGGVARQVAIDALAPLGRLVMVGTASGNDVQLSTDLIWHRSLQVSGISLGGIAHLHPSLVRQGALSALEVLANRPVIARLDQAAHVHAALATGRAPVKTVLSVTGP</sequence>
<dbReference type="GO" id="GO:0070402">
    <property type="term" value="F:NADPH binding"/>
    <property type="evidence" value="ECO:0007669"/>
    <property type="project" value="TreeGrafter"/>
</dbReference>
<proteinExistence type="predicted"/>
<dbReference type="InterPro" id="IPR020843">
    <property type="entry name" value="ER"/>
</dbReference>
<name>A0AAU7W1H7_9MICO</name>
<dbReference type="PANTHER" id="PTHR48106">
    <property type="entry name" value="QUINONE OXIDOREDUCTASE PIG3-RELATED"/>
    <property type="match status" value="1"/>
</dbReference>
<evidence type="ECO:0000256" key="1">
    <source>
        <dbReference type="ARBA" id="ARBA00022857"/>
    </source>
</evidence>
<dbReference type="Pfam" id="PF08240">
    <property type="entry name" value="ADH_N"/>
    <property type="match status" value="1"/>
</dbReference>
<feature type="domain" description="Enoyl reductase (ER)" evidence="3">
    <location>
        <begin position="10"/>
        <end position="317"/>
    </location>
</feature>
<dbReference type="InterPro" id="IPR013154">
    <property type="entry name" value="ADH-like_N"/>
</dbReference>
<dbReference type="GO" id="GO:0016651">
    <property type="term" value="F:oxidoreductase activity, acting on NAD(P)H"/>
    <property type="evidence" value="ECO:0007669"/>
    <property type="project" value="TreeGrafter"/>
</dbReference>
<dbReference type="InterPro" id="IPR011032">
    <property type="entry name" value="GroES-like_sf"/>
</dbReference>
<dbReference type="SUPFAM" id="SSF50129">
    <property type="entry name" value="GroES-like"/>
    <property type="match status" value="1"/>
</dbReference>
<protein>
    <submittedName>
        <fullName evidence="4">Zinc-binding dehydrogenase</fullName>
    </submittedName>
</protein>
<dbReference type="InterPro" id="IPR013149">
    <property type="entry name" value="ADH-like_C"/>
</dbReference>
<keyword evidence="2" id="KW-0560">Oxidoreductase</keyword>
<dbReference type="AlphaFoldDB" id="A0AAU7W1H7"/>
<dbReference type="SMART" id="SM00829">
    <property type="entry name" value="PKS_ER"/>
    <property type="match status" value="1"/>
</dbReference>
<dbReference type="InterPro" id="IPR036291">
    <property type="entry name" value="NAD(P)-bd_dom_sf"/>
</dbReference>
<dbReference type="Gene3D" id="3.40.50.720">
    <property type="entry name" value="NAD(P)-binding Rossmann-like Domain"/>
    <property type="match status" value="1"/>
</dbReference>
<dbReference type="EMBL" id="CP158357">
    <property type="protein sequence ID" value="XBX80525.1"/>
    <property type="molecule type" value="Genomic_DNA"/>
</dbReference>